<name>A0AAV6YA87_ENGPU</name>
<feature type="compositionally biased region" description="Low complexity" evidence="1">
    <location>
        <begin position="111"/>
        <end position="133"/>
    </location>
</feature>
<protein>
    <submittedName>
        <fullName evidence="2">Uncharacterized protein</fullName>
    </submittedName>
</protein>
<proteinExistence type="predicted"/>
<gene>
    <name evidence="2" type="ORF">GDO81_019216</name>
</gene>
<keyword evidence="3" id="KW-1185">Reference proteome</keyword>
<evidence type="ECO:0000313" key="3">
    <source>
        <dbReference type="Proteomes" id="UP000824782"/>
    </source>
</evidence>
<dbReference type="Proteomes" id="UP000824782">
    <property type="component" value="Unassembled WGS sequence"/>
</dbReference>
<feature type="non-terminal residue" evidence="2">
    <location>
        <position position="150"/>
    </location>
</feature>
<evidence type="ECO:0000256" key="1">
    <source>
        <dbReference type="SAM" id="MobiDB-lite"/>
    </source>
</evidence>
<sequence length="150" mass="15760">MLSSGPWDQCNVLYLAAEVAVSQSSRYSTPVSPSPDQRASRSSPSCIKSDPGASADRAPGRVQIKQEESPAACSPPHHPMKPIIPHLPKTPLYSPGARDHLTPDHSRSPCSAGGTSLSRSSSRNPSASPLSPSHGTNCTGLADLKIKIKQ</sequence>
<feature type="compositionally biased region" description="Polar residues" evidence="1">
    <location>
        <begin position="23"/>
        <end position="46"/>
    </location>
</feature>
<accession>A0AAV6YA87</accession>
<comment type="caution">
    <text evidence="2">The sequence shown here is derived from an EMBL/GenBank/DDBJ whole genome shotgun (WGS) entry which is preliminary data.</text>
</comment>
<dbReference type="EMBL" id="WNYA01101495">
    <property type="protein sequence ID" value="KAG8534529.1"/>
    <property type="molecule type" value="Genomic_DNA"/>
</dbReference>
<dbReference type="AlphaFoldDB" id="A0AAV6YA87"/>
<feature type="region of interest" description="Disordered" evidence="1">
    <location>
        <begin position="23"/>
        <end position="150"/>
    </location>
</feature>
<feature type="compositionally biased region" description="Basic and acidic residues" evidence="1">
    <location>
        <begin position="97"/>
        <end position="107"/>
    </location>
</feature>
<reference evidence="2" key="1">
    <citation type="thesis" date="2020" institute="ProQuest LLC" country="789 East Eisenhower Parkway, Ann Arbor, MI, USA">
        <title>Comparative Genomics and Chromosome Evolution.</title>
        <authorList>
            <person name="Mudd A.B."/>
        </authorList>
    </citation>
    <scope>NUCLEOTIDE SEQUENCE</scope>
    <source>
        <strain evidence="2">237g6f4</strain>
        <tissue evidence="2">Blood</tissue>
    </source>
</reference>
<organism evidence="2 3">
    <name type="scientific">Engystomops pustulosus</name>
    <name type="common">Tungara frog</name>
    <name type="synonym">Physalaemus pustulosus</name>
    <dbReference type="NCBI Taxonomy" id="76066"/>
    <lineage>
        <taxon>Eukaryota</taxon>
        <taxon>Metazoa</taxon>
        <taxon>Chordata</taxon>
        <taxon>Craniata</taxon>
        <taxon>Vertebrata</taxon>
        <taxon>Euteleostomi</taxon>
        <taxon>Amphibia</taxon>
        <taxon>Batrachia</taxon>
        <taxon>Anura</taxon>
        <taxon>Neobatrachia</taxon>
        <taxon>Hyloidea</taxon>
        <taxon>Leptodactylidae</taxon>
        <taxon>Leiuperinae</taxon>
        <taxon>Engystomops</taxon>
    </lineage>
</organism>
<evidence type="ECO:0000313" key="2">
    <source>
        <dbReference type="EMBL" id="KAG8534529.1"/>
    </source>
</evidence>